<dbReference type="SUPFAM" id="SSF46785">
    <property type="entry name" value="Winged helix' DNA-binding domain"/>
    <property type="match status" value="1"/>
</dbReference>
<dbReference type="Gene3D" id="1.10.10.10">
    <property type="entry name" value="Winged helix-like DNA-binding domain superfamily/Winged helix DNA-binding domain"/>
    <property type="match status" value="1"/>
</dbReference>
<organism evidence="10 11">
    <name type="scientific">Exaiptasia diaphana</name>
    <name type="common">Tropical sea anemone</name>
    <name type="synonym">Aiptasia pulchella</name>
    <dbReference type="NCBI Taxonomy" id="2652724"/>
    <lineage>
        <taxon>Eukaryota</taxon>
        <taxon>Metazoa</taxon>
        <taxon>Cnidaria</taxon>
        <taxon>Anthozoa</taxon>
        <taxon>Hexacorallia</taxon>
        <taxon>Actiniaria</taxon>
        <taxon>Aiptasiidae</taxon>
        <taxon>Exaiptasia</taxon>
    </lineage>
</organism>
<dbReference type="InterPro" id="IPR036390">
    <property type="entry name" value="WH_DNA-bd_sf"/>
</dbReference>
<dbReference type="InterPro" id="IPR008851">
    <property type="entry name" value="TFIIF-alpha"/>
</dbReference>
<comment type="subcellular location">
    <subcellularLocation>
        <location evidence="1 8">Nucleus</location>
    </subcellularLocation>
</comment>
<evidence type="ECO:0000256" key="4">
    <source>
        <dbReference type="ARBA" id="ARBA00023125"/>
    </source>
</evidence>
<dbReference type="PANTHER" id="PTHR13011:SF0">
    <property type="entry name" value="GENERAL TRANSCRIPTION FACTOR IIF SUBUNIT 1"/>
    <property type="match status" value="1"/>
</dbReference>
<feature type="compositionally biased region" description="Basic and acidic residues" evidence="9">
    <location>
        <begin position="348"/>
        <end position="364"/>
    </location>
</feature>
<dbReference type="GO" id="GO:0032968">
    <property type="term" value="P:positive regulation of transcription elongation by RNA polymerase II"/>
    <property type="evidence" value="ECO:0007669"/>
    <property type="project" value="InterPro"/>
</dbReference>
<feature type="compositionally biased region" description="Low complexity" evidence="9">
    <location>
        <begin position="469"/>
        <end position="480"/>
    </location>
</feature>
<feature type="region of interest" description="Disordered" evidence="9">
    <location>
        <begin position="79"/>
        <end position="106"/>
    </location>
</feature>
<dbReference type="Proteomes" id="UP000887567">
    <property type="component" value="Unplaced"/>
</dbReference>
<dbReference type="Pfam" id="PF05793">
    <property type="entry name" value="TFIIF_alpha"/>
    <property type="match status" value="1"/>
</dbReference>
<evidence type="ECO:0000256" key="3">
    <source>
        <dbReference type="ARBA" id="ARBA00023015"/>
    </source>
</evidence>
<keyword evidence="6 8" id="KW-0539">Nucleus</keyword>
<keyword evidence="11" id="KW-1185">Reference proteome</keyword>
<sequence length="559" mass="61519">MDMSKISSPMPVAPRQLNQVQATIPGRPPVPMPSTSSSEPFLEYKVRVPRHLAKNYYMMRFQSGKPDLSSITKATMSREGVSSVDKEEEILPKSGAGSEYGRERREEARKRRRGYIKKAADPDSVPWNLKLGGKGGKRYSGKKEAGINDNSSYYILTQCPDGAFEAVPVTSWYNFTPNINYRTLTADEAEEEFVRRDKTVNFFSLMVKKRLQNNEDAEEKEKEKGPSTSRSMKLFDDDDDRNSSDDDDFNDDDDEKPKQKQDKSNKLKKGKTKGKSKAKKGSGDESNASSEEDGYFDSKEVDYMSDTSSSSEEERKEEPVKPDTKDDLNAESSDSDSEEDDELTNAGKDIKKILQKGQGERGSSDEEDEDPDNDEDVKGSAAVLLQDKAKSKKKVGSRSSTSSSSRSSTPTKGAENPSVTSTVQAAAKKLEGRPGTPTGKGKKRPASDPVKGGFKSISDSQSSKKARVSPGPSSQSGSASNTPTPGDNGNTITEDSVRRYLARKPMTTKDLLQKFKSKKTGLTNEQTVQLIATILKKIQPEQNKIKGKLYLSLKSTSTS</sequence>
<evidence type="ECO:0000313" key="10">
    <source>
        <dbReference type="EnsemblMetazoa" id="XP_020891810.1"/>
    </source>
</evidence>
<feature type="compositionally biased region" description="Acidic residues" evidence="9">
    <location>
        <begin position="333"/>
        <end position="343"/>
    </location>
</feature>
<evidence type="ECO:0000256" key="7">
    <source>
        <dbReference type="ARBA" id="ARBA00025232"/>
    </source>
</evidence>
<keyword evidence="5 8" id="KW-0804">Transcription</keyword>
<dbReference type="OMA" id="VTCGKTM"/>
<name>A0A913WNS6_EXADI</name>
<proteinExistence type="inferred from homology"/>
<feature type="compositionally biased region" description="Basic and acidic residues" evidence="9">
    <location>
        <begin position="312"/>
        <end position="328"/>
    </location>
</feature>
<dbReference type="GO" id="GO:0016251">
    <property type="term" value="F:RNA polymerase II general transcription initiation factor activity"/>
    <property type="evidence" value="ECO:0007669"/>
    <property type="project" value="TreeGrafter"/>
</dbReference>
<evidence type="ECO:0000256" key="5">
    <source>
        <dbReference type="ARBA" id="ARBA00023163"/>
    </source>
</evidence>
<dbReference type="InterPro" id="IPR036388">
    <property type="entry name" value="WH-like_DNA-bd_sf"/>
</dbReference>
<dbReference type="AlphaFoldDB" id="A0A913WNS6"/>
<comment type="similarity">
    <text evidence="2 8">Belongs to the TFIIF alpha subunit family.</text>
</comment>
<dbReference type="InterPro" id="IPR011039">
    <property type="entry name" value="TFIIF_interaction"/>
</dbReference>
<dbReference type="GO" id="GO:0005674">
    <property type="term" value="C:transcription factor TFIIF complex"/>
    <property type="evidence" value="ECO:0007669"/>
    <property type="project" value="TreeGrafter"/>
</dbReference>
<feature type="compositionally biased region" description="Low complexity" evidence="9">
    <location>
        <begin position="397"/>
        <end position="409"/>
    </location>
</feature>
<evidence type="ECO:0000313" key="11">
    <source>
        <dbReference type="Proteomes" id="UP000887567"/>
    </source>
</evidence>
<reference evidence="10" key="1">
    <citation type="submission" date="2022-11" db="UniProtKB">
        <authorList>
            <consortium name="EnsemblMetazoa"/>
        </authorList>
    </citation>
    <scope>IDENTIFICATION</scope>
</reference>
<feature type="compositionally biased region" description="Basic and acidic residues" evidence="9">
    <location>
        <begin position="255"/>
        <end position="265"/>
    </location>
</feature>
<evidence type="ECO:0000256" key="1">
    <source>
        <dbReference type="ARBA" id="ARBA00004123"/>
    </source>
</evidence>
<feature type="compositionally biased region" description="Polar residues" evidence="9">
    <location>
        <begin position="481"/>
        <end position="494"/>
    </location>
</feature>
<dbReference type="GeneID" id="110231166"/>
<dbReference type="OrthoDB" id="76676at2759"/>
<feature type="compositionally biased region" description="Acidic residues" evidence="9">
    <location>
        <begin position="365"/>
        <end position="375"/>
    </location>
</feature>
<keyword evidence="3 8" id="KW-0805">Transcription regulation</keyword>
<feature type="compositionally biased region" description="Acidic residues" evidence="9">
    <location>
        <begin position="236"/>
        <end position="254"/>
    </location>
</feature>
<dbReference type="SUPFAM" id="SSF50916">
    <property type="entry name" value="Rap30/74 interaction domains"/>
    <property type="match status" value="1"/>
</dbReference>
<dbReference type="GO" id="GO:0003677">
    <property type="term" value="F:DNA binding"/>
    <property type="evidence" value="ECO:0007669"/>
    <property type="project" value="UniProtKB-KW"/>
</dbReference>
<evidence type="ECO:0000256" key="6">
    <source>
        <dbReference type="ARBA" id="ARBA00023242"/>
    </source>
</evidence>
<feature type="region of interest" description="Disordered" evidence="9">
    <location>
        <begin position="1"/>
        <end position="38"/>
    </location>
</feature>
<feature type="compositionally biased region" description="Basic residues" evidence="9">
    <location>
        <begin position="266"/>
        <end position="280"/>
    </location>
</feature>
<evidence type="ECO:0000256" key="2">
    <source>
        <dbReference type="ARBA" id="ARBA00005249"/>
    </source>
</evidence>
<dbReference type="PANTHER" id="PTHR13011">
    <property type="entry name" value="TFIIF-ALPHA"/>
    <property type="match status" value="1"/>
</dbReference>
<comment type="function">
    <text evidence="7 8">TFIIF is a general transcription initiation factor that binds to RNA polymerase II and helps to recruit it to the initiation complex in collaboration with TFIIB. It promotes transcription elongation.</text>
</comment>
<protein>
    <recommendedName>
        <fullName evidence="8">Transcription initiation factor IIF subunit alpha</fullName>
    </recommendedName>
</protein>
<dbReference type="GO" id="GO:0001096">
    <property type="term" value="F:TFIIF-class transcription factor complex binding"/>
    <property type="evidence" value="ECO:0007669"/>
    <property type="project" value="TreeGrafter"/>
</dbReference>
<accession>A0A913WNS6</accession>
<evidence type="ECO:0000256" key="8">
    <source>
        <dbReference type="RuleBase" id="RU366044"/>
    </source>
</evidence>
<evidence type="ECO:0000256" key="9">
    <source>
        <dbReference type="SAM" id="MobiDB-lite"/>
    </source>
</evidence>
<dbReference type="EnsemblMetazoa" id="XM_021036151.2">
    <property type="protein sequence ID" value="XP_020891810.1"/>
    <property type="gene ID" value="LOC110231166"/>
</dbReference>
<dbReference type="RefSeq" id="XP_020891810.1">
    <property type="nucleotide sequence ID" value="XM_021036151.2"/>
</dbReference>
<feature type="region of interest" description="Disordered" evidence="9">
    <location>
        <begin position="214"/>
        <end position="504"/>
    </location>
</feature>
<dbReference type="GO" id="GO:0006367">
    <property type="term" value="P:transcription initiation at RNA polymerase II promoter"/>
    <property type="evidence" value="ECO:0007669"/>
    <property type="project" value="InterPro"/>
</dbReference>
<keyword evidence="4 8" id="KW-0238">DNA-binding</keyword>
<dbReference type="KEGG" id="epa:110231166"/>